<sequence length="140" mass="15377">MIEIARTEGRSSAPPEAFYRRWADIDTHHEWAVTMEYARLDEPFALGATGWLKAKGGDPAPFTVTEIIDGRVFADDTALDGATLRIRHEAQPDGDGSRLIITGLIDGPRRDEYATAIADDVQQSIETNLASLTAHLEKQA</sequence>
<dbReference type="InterPro" id="IPR019587">
    <property type="entry name" value="Polyketide_cyclase/dehydratase"/>
</dbReference>
<dbReference type="Proteomes" id="UP001172738">
    <property type="component" value="Unassembled WGS sequence"/>
</dbReference>
<dbReference type="RefSeq" id="WP_301128907.1">
    <property type="nucleotide sequence ID" value="NZ_JAUHPV010000006.1"/>
</dbReference>
<proteinExistence type="predicted"/>
<reference evidence="1" key="1">
    <citation type="submission" date="2023-06" db="EMBL/GenBank/DDBJ databases">
        <title>SYSU T00b26.</title>
        <authorList>
            <person name="Gao L."/>
            <person name="Fang B.-Z."/>
            <person name="Li W.-J."/>
        </authorList>
    </citation>
    <scope>NUCLEOTIDE SEQUENCE</scope>
    <source>
        <strain evidence="1">SYSU T00b26</strain>
    </source>
</reference>
<accession>A0ABT8G2U8</accession>
<dbReference type="Gene3D" id="3.30.530.20">
    <property type="match status" value="1"/>
</dbReference>
<evidence type="ECO:0000313" key="1">
    <source>
        <dbReference type="EMBL" id="MDN4473397.1"/>
    </source>
</evidence>
<dbReference type="SUPFAM" id="SSF55961">
    <property type="entry name" value="Bet v1-like"/>
    <property type="match status" value="1"/>
</dbReference>
<comment type="caution">
    <text evidence="1">The sequence shown here is derived from an EMBL/GenBank/DDBJ whole genome shotgun (WGS) entry which is preliminary data.</text>
</comment>
<dbReference type="InterPro" id="IPR023393">
    <property type="entry name" value="START-like_dom_sf"/>
</dbReference>
<evidence type="ECO:0008006" key="3">
    <source>
        <dbReference type="Google" id="ProtNLM"/>
    </source>
</evidence>
<name>A0ABT8G2U8_9MICO</name>
<dbReference type="EMBL" id="JAUHPV010000006">
    <property type="protein sequence ID" value="MDN4473397.1"/>
    <property type="molecule type" value="Genomic_DNA"/>
</dbReference>
<protein>
    <recommendedName>
        <fullName evidence="3">Polyketide cyclase / dehydrase and lipid transport</fullName>
    </recommendedName>
</protein>
<evidence type="ECO:0000313" key="2">
    <source>
        <dbReference type="Proteomes" id="UP001172738"/>
    </source>
</evidence>
<keyword evidence="2" id="KW-1185">Reference proteome</keyword>
<gene>
    <name evidence="1" type="ORF">QQX04_10385</name>
</gene>
<dbReference type="Pfam" id="PF10604">
    <property type="entry name" value="Polyketide_cyc2"/>
    <property type="match status" value="1"/>
</dbReference>
<organism evidence="1 2">
    <name type="scientific">Demequina zhanjiangensis</name>
    <dbReference type="NCBI Taxonomy" id="3051659"/>
    <lineage>
        <taxon>Bacteria</taxon>
        <taxon>Bacillati</taxon>
        <taxon>Actinomycetota</taxon>
        <taxon>Actinomycetes</taxon>
        <taxon>Micrococcales</taxon>
        <taxon>Demequinaceae</taxon>
        <taxon>Demequina</taxon>
    </lineage>
</organism>